<comment type="function">
    <text evidence="6">Forms part of the polypeptide exit tunnel.</text>
</comment>
<dbReference type="PANTHER" id="PTHR10746">
    <property type="entry name" value="50S RIBOSOMAL PROTEIN L4"/>
    <property type="match status" value="1"/>
</dbReference>
<feature type="compositionally biased region" description="Basic residues" evidence="7">
    <location>
        <begin position="60"/>
        <end position="71"/>
    </location>
</feature>
<keyword evidence="6" id="KW-0694">RNA-binding</keyword>
<proteinExistence type="inferred from homology"/>
<sequence length="207" mass="23218">MPKVNVYNMLGEQVEEIELRDDIFGIEVNEHAVYEVVKNQLANKRQGTQSVKTRADVRGGGRKPWRQKGTGRARQGSIRAPHWTGGGVAFAPKPRDYSYKVPKKVKRLALKSALTSKVENNEIIIVDELTFEAPKTKEMLNVLNKLNADKKALIVTASSDVNVIRSSKNIPTVQTTVVNNLNVYDILKYNSLIITKEAVRKVEEVYA</sequence>
<dbReference type="GO" id="GO:0006412">
    <property type="term" value="P:translation"/>
    <property type="evidence" value="ECO:0007669"/>
    <property type="project" value="UniProtKB-UniRule"/>
</dbReference>
<evidence type="ECO:0000256" key="6">
    <source>
        <dbReference type="HAMAP-Rule" id="MF_01328"/>
    </source>
</evidence>
<dbReference type="InterPro" id="IPR023574">
    <property type="entry name" value="Ribosomal_uL4_dom_sf"/>
</dbReference>
<comment type="function">
    <text evidence="6">One of the primary rRNA binding proteins, this protein initially binds near the 5'-end of the 23S rRNA. It is important during the early stages of 50S assembly. It makes multiple contacts with different domains of the 23S rRNA in the assembled 50S subunit and ribosome.</text>
</comment>
<evidence type="ECO:0000256" key="1">
    <source>
        <dbReference type="ARBA" id="ARBA00010528"/>
    </source>
</evidence>
<dbReference type="GO" id="GO:0005840">
    <property type="term" value="C:ribosome"/>
    <property type="evidence" value="ECO:0007669"/>
    <property type="project" value="UniProtKB-KW"/>
</dbReference>
<dbReference type="RefSeq" id="WP_249324446.1">
    <property type="nucleotide sequence ID" value="NZ_JACRTK010000004.1"/>
</dbReference>
<dbReference type="PANTHER" id="PTHR10746:SF6">
    <property type="entry name" value="LARGE RIBOSOMAL SUBUNIT PROTEIN UL4M"/>
    <property type="match status" value="1"/>
</dbReference>
<comment type="subunit">
    <text evidence="2 6">Part of the 50S ribosomal subunit.</text>
</comment>
<reference evidence="8 9" key="1">
    <citation type="submission" date="2020-08" db="EMBL/GenBank/DDBJ databases">
        <title>Genome public.</title>
        <authorList>
            <person name="Liu C."/>
            <person name="Sun Q."/>
        </authorList>
    </citation>
    <scope>NUCLEOTIDE SEQUENCE [LARGE SCALE GENOMIC DNA]</scope>
    <source>
        <strain evidence="8 9">NSJ-26</strain>
    </source>
</reference>
<keyword evidence="6" id="KW-0699">rRNA-binding</keyword>
<dbReference type="HAMAP" id="MF_01328_B">
    <property type="entry name" value="Ribosomal_uL4_B"/>
    <property type="match status" value="1"/>
</dbReference>
<accession>A0A926INE3</accession>
<dbReference type="GO" id="GO:0019843">
    <property type="term" value="F:rRNA binding"/>
    <property type="evidence" value="ECO:0007669"/>
    <property type="project" value="UniProtKB-UniRule"/>
</dbReference>
<dbReference type="InterPro" id="IPR013005">
    <property type="entry name" value="Ribosomal_uL4-like"/>
</dbReference>
<dbReference type="Proteomes" id="UP000601522">
    <property type="component" value="Unassembled WGS sequence"/>
</dbReference>
<name>A0A926INE3_9FIRM</name>
<dbReference type="NCBIfam" id="TIGR03953">
    <property type="entry name" value="rplD_bact"/>
    <property type="match status" value="1"/>
</dbReference>
<evidence type="ECO:0000256" key="3">
    <source>
        <dbReference type="ARBA" id="ARBA00022980"/>
    </source>
</evidence>
<comment type="similarity">
    <text evidence="1 6">Belongs to the universal ribosomal protein uL4 family.</text>
</comment>
<dbReference type="EMBL" id="JACRTK010000004">
    <property type="protein sequence ID" value="MBC8591586.1"/>
    <property type="molecule type" value="Genomic_DNA"/>
</dbReference>
<evidence type="ECO:0000256" key="5">
    <source>
        <dbReference type="ARBA" id="ARBA00035244"/>
    </source>
</evidence>
<evidence type="ECO:0000313" key="8">
    <source>
        <dbReference type="EMBL" id="MBC8591586.1"/>
    </source>
</evidence>
<dbReference type="SUPFAM" id="SSF52166">
    <property type="entry name" value="Ribosomal protein L4"/>
    <property type="match status" value="1"/>
</dbReference>
<comment type="caution">
    <text evidence="8">The sequence shown here is derived from an EMBL/GenBank/DDBJ whole genome shotgun (WGS) entry which is preliminary data.</text>
</comment>
<organism evidence="8 9">
    <name type="scientific">Wansuia hejianensis</name>
    <dbReference type="NCBI Taxonomy" id="2763667"/>
    <lineage>
        <taxon>Bacteria</taxon>
        <taxon>Bacillati</taxon>
        <taxon>Bacillota</taxon>
        <taxon>Clostridia</taxon>
        <taxon>Lachnospirales</taxon>
        <taxon>Lachnospiraceae</taxon>
        <taxon>Wansuia</taxon>
    </lineage>
</organism>
<evidence type="ECO:0000313" key="9">
    <source>
        <dbReference type="Proteomes" id="UP000601522"/>
    </source>
</evidence>
<keyword evidence="9" id="KW-1185">Reference proteome</keyword>
<dbReference type="GO" id="GO:0003735">
    <property type="term" value="F:structural constituent of ribosome"/>
    <property type="evidence" value="ECO:0007669"/>
    <property type="project" value="InterPro"/>
</dbReference>
<keyword evidence="3 6" id="KW-0689">Ribosomal protein</keyword>
<dbReference type="InterPro" id="IPR002136">
    <property type="entry name" value="Ribosomal_uL4"/>
</dbReference>
<dbReference type="Pfam" id="PF00573">
    <property type="entry name" value="Ribosomal_L4"/>
    <property type="match status" value="1"/>
</dbReference>
<feature type="region of interest" description="Disordered" evidence="7">
    <location>
        <begin position="44"/>
        <end position="87"/>
    </location>
</feature>
<evidence type="ECO:0000256" key="7">
    <source>
        <dbReference type="SAM" id="MobiDB-lite"/>
    </source>
</evidence>
<evidence type="ECO:0000256" key="2">
    <source>
        <dbReference type="ARBA" id="ARBA00011838"/>
    </source>
</evidence>
<keyword evidence="4 6" id="KW-0687">Ribonucleoprotein</keyword>
<protein>
    <recommendedName>
        <fullName evidence="5 6">Large ribosomal subunit protein uL4</fullName>
    </recommendedName>
</protein>
<gene>
    <name evidence="6 8" type="primary">rplD</name>
    <name evidence="8" type="ORF">H8689_10730</name>
</gene>
<dbReference type="GO" id="GO:1990904">
    <property type="term" value="C:ribonucleoprotein complex"/>
    <property type="evidence" value="ECO:0007669"/>
    <property type="project" value="UniProtKB-KW"/>
</dbReference>
<dbReference type="Gene3D" id="3.40.1370.10">
    <property type="match status" value="1"/>
</dbReference>
<dbReference type="AlphaFoldDB" id="A0A926INE3"/>
<evidence type="ECO:0000256" key="4">
    <source>
        <dbReference type="ARBA" id="ARBA00023274"/>
    </source>
</evidence>